<gene>
    <name evidence="6" type="ORF">KHQ06_28230</name>
</gene>
<evidence type="ECO:0000313" key="6">
    <source>
        <dbReference type="EMBL" id="QVI20112.1"/>
    </source>
</evidence>
<keyword evidence="2 4" id="KW-0238">DNA-binding</keyword>
<organism evidence="6 7">
    <name type="scientific">Nocardia tengchongensis</name>
    <dbReference type="NCBI Taxonomy" id="2055889"/>
    <lineage>
        <taxon>Bacteria</taxon>
        <taxon>Bacillati</taxon>
        <taxon>Actinomycetota</taxon>
        <taxon>Actinomycetes</taxon>
        <taxon>Mycobacteriales</taxon>
        <taxon>Nocardiaceae</taxon>
        <taxon>Nocardia</taxon>
    </lineage>
</organism>
<proteinExistence type="predicted"/>
<dbReference type="InterPro" id="IPR009057">
    <property type="entry name" value="Homeodomain-like_sf"/>
</dbReference>
<dbReference type="SUPFAM" id="SSF46689">
    <property type="entry name" value="Homeodomain-like"/>
    <property type="match status" value="1"/>
</dbReference>
<protein>
    <submittedName>
        <fullName evidence="6">TetR/AcrR family transcriptional regulator</fullName>
    </submittedName>
</protein>
<sequence length="228" mass="25433">MFAARVHGAGWGVVSEVSRPRRTQQERRAATVAKLVDATIAAIGEVGYQRTTVQEICGRAGLSAGAMFRQFDTRLDLIVRTAEEIFARQLVGYRVTMEQLGAQDNPLDVALRFLRQAQQSTHTHSLREIFLAARSDTELRDRIAPIAENYYREIVAALEASGVLADFPADLREPIFFMMLHLFSGEAVVRGVYQRPDLDVTVLRLVEDMLAVYAAHTAAAPELTMRRS</sequence>
<evidence type="ECO:0000256" key="1">
    <source>
        <dbReference type="ARBA" id="ARBA00023015"/>
    </source>
</evidence>
<evidence type="ECO:0000256" key="4">
    <source>
        <dbReference type="PROSITE-ProRule" id="PRU00335"/>
    </source>
</evidence>
<dbReference type="PANTHER" id="PTHR30055">
    <property type="entry name" value="HTH-TYPE TRANSCRIPTIONAL REGULATOR RUTR"/>
    <property type="match status" value="1"/>
</dbReference>
<keyword evidence="7" id="KW-1185">Reference proteome</keyword>
<dbReference type="Pfam" id="PF00440">
    <property type="entry name" value="TetR_N"/>
    <property type="match status" value="1"/>
</dbReference>
<dbReference type="Proteomes" id="UP000683310">
    <property type="component" value="Chromosome"/>
</dbReference>
<dbReference type="PROSITE" id="PS50977">
    <property type="entry name" value="HTH_TETR_2"/>
    <property type="match status" value="1"/>
</dbReference>
<name>A0ABX8CL40_9NOCA</name>
<dbReference type="PANTHER" id="PTHR30055:SF234">
    <property type="entry name" value="HTH-TYPE TRANSCRIPTIONAL REGULATOR BETI"/>
    <property type="match status" value="1"/>
</dbReference>
<dbReference type="Gene3D" id="1.10.357.10">
    <property type="entry name" value="Tetracycline Repressor, domain 2"/>
    <property type="match status" value="1"/>
</dbReference>
<evidence type="ECO:0000256" key="2">
    <source>
        <dbReference type="ARBA" id="ARBA00023125"/>
    </source>
</evidence>
<dbReference type="InterPro" id="IPR050109">
    <property type="entry name" value="HTH-type_TetR-like_transc_reg"/>
</dbReference>
<evidence type="ECO:0000259" key="5">
    <source>
        <dbReference type="PROSITE" id="PS50977"/>
    </source>
</evidence>
<dbReference type="EMBL" id="CP074371">
    <property type="protein sequence ID" value="QVI20112.1"/>
    <property type="molecule type" value="Genomic_DNA"/>
</dbReference>
<feature type="DNA-binding region" description="H-T-H motif" evidence="4">
    <location>
        <begin position="52"/>
        <end position="71"/>
    </location>
</feature>
<evidence type="ECO:0000256" key="3">
    <source>
        <dbReference type="ARBA" id="ARBA00023163"/>
    </source>
</evidence>
<accession>A0ABX8CL40</accession>
<evidence type="ECO:0000313" key="7">
    <source>
        <dbReference type="Proteomes" id="UP000683310"/>
    </source>
</evidence>
<feature type="domain" description="HTH tetR-type" evidence="5">
    <location>
        <begin position="29"/>
        <end position="89"/>
    </location>
</feature>
<keyword evidence="3" id="KW-0804">Transcription</keyword>
<dbReference type="InterPro" id="IPR001647">
    <property type="entry name" value="HTH_TetR"/>
</dbReference>
<keyword evidence="1" id="KW-0805">Transcription regulation</keyword>
<reference evidence="6 7" key="1">
    <citation type="submission" date="2021-04" db="EMBL/GenBank/DDBJ databases">
        <title>Nocardia tengchongensis.</title>
        <authorList>
            <person name="Zhuang k."/>
            <person name="Ran Y."/>
            <person name="Li W."/>
        </authorList>
    </citation>
    <scope>NUCLEOTIDE SEQUENCE [LARGE SCALE GENOMIC DNA]</scope>
    <source>
        <strain evidence="6 7">CFH S0057</strain>
    </source>
</reference>